<dbReference type="RefSeq" id="WP_404610479.1">
    <property type="nucleotide sequence ID" value="NZ_JBIYDN010000019.1"/>
</dbReference>
<reference evidence="1 2" key="2">
    <citation type="submission" date="2024-11" db="EMBL/GenBank/DDBJ databases">
        <title>Using genomics to understand microbial adaptation to soil warming.</title>
        <authorList>
            <person name="Deangelis K.M. PhD."/>
        </authorList>
    </citation>
    <scope>NUCLEOTIDE SEQUENCE [LARGE SCALE GENOMIC DNA]</scope>
    <source>
        <strain evidence="1 2">GAS97</strain>
    </source>
</reference>
<protein>
    <submittedName>
        <fullName evidence="1">Uncharacterized protein YceK</fullName>
    </submittedName>
</protein>
<accession>A0ABW8MSA3</accession>
<proteinExistence type="predicted"/>
<reference evidence="1 2" key="1">
    <citation type="submission" date="2024-10" db="EMBL/GenBank/DDBJ databases">
        <authorList>
            <person name="Deangelis K."/>
            <person name="Huntemann M."/>
            <person name="Clum A."/>
            <person name="Wang J."/>
            <person name="Palaniappan K."/>
            <person name="Ritter S."/>
            <person name="Chen I.-M."/>
            <person name="Stamatis D."/>
            <person name="Reddy T."/>
            <person name="O'Malley R."/>
            <person name="Daum C."/>
            <person name="Ng V."/>
            <person name="Ivanova N."/>
            <person name="Kyrpides N."/>
            <person name="Woyke T."/>
        </authorList>
    </citation>
    <scope>NUCLEOTIDE SEQUENCE [LARGE SCALE GENOMIC DNA]</scope>
    <source>
        <strain evidence="1 2">GAS97</strain>
    </source>
</reference>
<evidence type="ECO:0000313" key="1">
    <source>
        <dbReference type="EMBL" id="MFK4445495.1"/>
    </source>
</evidence>
<name>A0ABW8MSA3_9BURK</name>
<keyword evidence="2" id="KW-1185">Reference proteome</keyword>
<comment type="caution">
    <text evidence="1">The sequence shown here is derived from an EMBL/GenBank/DDBJ whole genome shotgun (WGS) entry which is preliminary data.</text>
</comment>
<sequence length="201" mass="22192">MKHLVIVFSVLILSGCLTIGSIHGTSEVLQRPDAPASNVSVVYIQTSLTEKRGAPIDPIPLLAKDGYYRIANEMKLVVPQVAREKGIQATVTVGGANSIRTLSFESGRYDTAQGATRKELVLFVKGGHLDPRGNESDFIFHAIFRDPPTGMEYWHSDYRIHDARLPDQIPLDEAKMHTLISQIFDDLQKEGLLVPSGSEPR</sequence>
<dbReference type="EMBL" id="JBIYDN010000019">
    <property type="protein sequence ID" value="MFK4445495.1"/>
    <property type="molecule type" value="Genomic_DNA"/>
</dbReference>
<evidence type="ECO:0000313" key="2">
    <source>
        <dbReference type="Proteomes" id="UP001620514"/>
    </source>
</evidence>
<dbReference type="Proteomes" id="UP001620514">
    <property type="component" value="Unassembled WGS sequence"/>
</dbReference>
<gene>
    <name evidence="1" type="ORF">ABH943_005520</name>
</gene>
<organism evidence="1 2">
    <name type="scientific">Caballeronia udeis</name>
    <dbReference type="NCBI Taxonomy" id="1232866"/>
    <lineage>
        <taxon>Bacteria</taxon>
        <taxon>Pseudomonadati</taxon>
        <taxon>Pseudomonadota</taxon>
        <taxon>Betaproteobacteria</taxon>
        <taxon>Burkholderiales</taxon>
        <taxon>Burkholderiaceae</taxon>
        <taxon>Caballeronia</taxon>
    </lineage>
</organism>
<dbReference type="PROSITE" id="PS51257">
    <property type="entry name" value="PROKAR_LIPOPROTEIN"/>
    <property type="match status" value="1"/>
</dbReference>